<dbReference type="InterPro" id="IPR008279">
    <property type="entry name" value="PEP-util_enz_mobile_dom"/>
</dbReference>
<dbReference type="EMBL" id="JACHJS010000001">
    <property type="protein sequence ID" value="MBB4967391.1"/>
    <property type="molecule type" value="Genomic_DNA"/>
</dbReference>
<evidence type="ECO:0000259" key="1">
    <source>
        <dbReference type="Pfam" id="PF00391"/>
    </source>
</evidence>
<dbReference type="InterPro" id="IPR036637">
    <property type="entry name" value="Phosphohistidine_dom_sf"/>
</dbReference>
<dbReference type="Gene3D" id="1.10.189.10">
    <property type="entry name" value="Pyruvate Phosphate Dikinase, domain 2"/>
    <property type="match status" value="1"/>
</dbReference>
<comment type="caution">
    <text evidence="3">The sequence shown here is derived from an EMBL/GenBank/DDBJ whole genome shotgun (WGS) entry which is preliminary data.</text>
</comment>
<dbReference type="InterPro" id="IPR013815">
    <property type="entry name" value="ATP_grasp_subdomain_1"/>
</dbReference>
<dbReference type="SUPFAM" id="SSF52009">
    <property type="entry name" value="Phosphohistidine domain"/>
    <property type="match status" value="1"/>
</dbReference>
<proteinExistence type="predicted"/>
<organism evidence="3 4">
    <name type="scientific">Saccharothrix violaceirubra</name>
    <dbReference type="NCBI Taxonomy" id="413306"/>
    <lineage>
        <taxon>Bacteria</taxon>
        <taxon>Bacillati</taxon>
        <taxon>Actinomycetota</taxon>
        <taxon>Actinomycetes</taxon>
        <taxon>Pseudonocardiales</taxon>
        <taxon>Pseudonocardiaceae</taxon>
        <taxon>Saccharothrix</taxon>
    </lineage>
</organism>
<feature type="domain" description="PEP-utilising enzyme mobile" evidence="1">
    <location>
        <begin position="303"/>
        <end position="380"/>
    </location>
</feature>
<dbReference type="Gene3D" id="3.30.470.20">
    <property type="entry name" value="ATP-grasp fold, B domain"/>
    <property type="match status" value="1"/>
</dbReference>
<dbReference type="InterPro" id="IPR010121">
    <property type="entry name" value="Pyruvate_phosphate_dikinase"/>
</dbReference>
<accession>A0A7W7T6T5</accession>
<dbReference type="GO" id="GO:0050242">
    <property type="term" value="F:pyruvate, phosphate dikinase activity"/>
    <property type="evidence" value="ECO:0007669"/>
    <property type="project" value="InterPro"/>
</dbReference>
<dbReference type="PANTHER" id="PTHR22931">
    <property type="entry name" value="PHOSPHOENOLPYRUVATE DIKINASE-RELATED"/>
    <property type="match status" value="1"/>
</dbReference>
<evidence type="ECO:0000259" key="2">
    <source>
        <dbReference type="Pfam" id="PF01326"/>
    </source>
</evidence>
<keyword evidence="4" id="KW-1185">Reference proteome</keyword>
<dbReference type="Gene3D" id="3.30.1490.20">
    <property type="entry name" value="ATP-grasp fold, A domain"/>
    <property type="match status" value="1"/>
</dbReference>
<dbReference type="RefSeq" id="WP_312865787.1">
    <property type="nucleotide sequence ID" value="NZ_BAABAI010000009.1"/>
</dbReference>
<dbReference type="GO" id="GO:0005524">
    <property type="term" value="F:ATP binding"/>
    <property type="evidence" value="ECO:0007669"/>
    <property type="project" value="InterPro"/>
</dbReference>
<keyword evidence="3" id="KW-0808">Transferase</keyword>
<dbReference type="PROSITE" id="PS00370">
    <property type="entry name" value="PEP_ENZYMES_PHOS_SITE"/>
    <property type="match status" value="1"/>
</dbReference>
<evidence type="ECO:0000313" key="4">
    <source>
        <dbReference type="Proteomes" id="UP000542674"/>
    </source>
</evidence>
<keyword evidence="3" id="KW-0670">Pyruvate</keyword>
<evidence type="ECO:0000313" key="3">
    <source>
        <dbReference type="EMBL" id="MBB4967391.1"/>
    </source>
</evidence>
<feature type="domain" description="Pyruvate phosphate dikinase AMP/ATP-binding" evidence="2">
    <location>
        <begin position="67"/>
        <end position="175"/>
    </location>
</feature>
<dbReference type="Pfam" id="PF00391">
    <property type="entry name" value="PEP-utilizers"/>
    <property type="match status" value="1"/>
</dbReference>
<dbReference type="PANTHER" id="PTHR22931:SF9">
    <property type="entry name" value="PYRUVATE, PHOSPHATE DIKINASE 1, CHLOROPLASTIC"/>
    <property type="match status" value="1"/>
</dbReference>
<keyword evidence="3" id="KW-0418">Kinase</keyword>
<dbReference type="Gene3D" id="3.50.30.10">
    <property type="entry name" value="Phosphohistidine domain"/>
    <property type="match status" value="1"/>
</dbReference>
<dbReference type="InterPro" id="IPR018274">
    <property type="entry name" value="PEP_util_AS"/>
</dbReference>
<protein>
    <submittedName>
        <fullName evidence="3">Phosphoenolpyruvate synthase/pyruvate phosphate dikinase</fullName>
    </submittedName>
</protein>
<sequence length="430" mass="44341">MSHVHPLVPAPVRLVGAKAQGLATMLGLGLPVPPGVVVDTAACREFLGSGRLPTGLLAELTAAVPDGPLSVRSGAAVSMPGMMSTILDVDRAHLESAVEAVFSSWNTPRARTYRALHDIPHGLGTAAVVQAMVFGDRDPHSGTGVAFSRDPNTGAPTPYGEVLFGHRGTDVVSGSHLTSPLAALDREPGVWHDLRSALATLEGHYRDVCSVEFTFESGKLWLLQARAGGLVGTAAVRAAVDLAREGRIDRTRAVLRVDPRDLAEVPRIADPTPLLGRGTGAVPGVAVGRVATTADRAARTTGPVILVRPETSPLDLHGMAASVGIVTARGGPTSHAAVVARAAGTPAVVGVRDLVVHEGEARFGSTVVRDGTVIAVDGGGGLVVEGRPDITTSPSTHMRTLLAWADEISGTTFPSAPERLATAHSALRTT</sequence>
<dbReference type="AlphaFoldDB" id="A0A7W7T6T5"/>
<dbReference type="InterPro" id="IPR002192">
    <property type="entry name" value="PPDK_AMP/ATP-bd"/>
</dbReference>
<dbReference type="GO" id="GO:0016301">
    <property type="term" value="F:kinase activity"/>
    <property type="evidence" value="ECO:0007669"/>
    <property type="project" value="UniProtKB-KW"/>
</dbReference>
<reference evidence="3 4" key="1">
    <citation type="submission" date="2020-08" db="EMBL/GenBank/DDBJ databases">
        <title>Sequencing the genomes of 1000 actinobacteria strains.</title>
        <authorList>
            <person name="Klenk H.-P."/>
        </authorList>
    </citation>
    <scope>NUCLEOTIDE SEQUENCE [LARGE SCALE GENOMIC DNA]</scope>
    <source>
        <strain evidence="3 4">DSM 45084</strain>
    </source>
</reference>
<dbReference type="Pfam" id="PF01326">
    <property type="entry name" value="PPDK_N"/>
    <property type="match status" value="1"/>
</dbReference>
<dbReference type="Proteomes" id="UP000542674">
    <property type="component" value="Unassembled WGS sequence"/>
</dbReference>
<name>A0A7W7T6T5_9PSEU</name>
<dbReference type="SUPFAM" id="SSF56059">
    <property type="entry name" value="Glutathione synthetase ATP-binding domain-like"/>
    <property type="match status" value="1"/>
</dbReference>
<gene>
    <name evidence="3" type="ORF">F4559_004750</name>
</gene>